<proteinExistence type="inferred from homology"/>
<evidence type="ECO:0000256" key="1">
    <source>
        <dbReference type="ARBA" id="ARBA00004141"/>
    </source>
</evidence>
<dbReference type="Proteomes" id="UP000054560">
    <property type="component" value="Unassembled WGS sequence"/>
</dbReference>
<dbReference type="PANTHER" id="PTHR13533:SF1">
    <property type="entry name" value="N-ACETYLNEURAMINATE 9-O-ACETYLTRANSFERASE"/>
    <property type="match status" value="1"/>
</dbReference>
<dbReference type="InterPro" id="IPR012419">
    <property type="entry name" value="Cas1_AcylTrans_dom"/>
</dbReference>
<accession>A0A0L0F2Q2</accession>
<keyword evidence="4 8" id="KW-0812">Transmembrane</keyword>
<dbReference type="GeneID" id="25917074"/>
<gene>
    <name evidence="10" type="ORF">SARC_16570</name>
</gene>
<dbReference type="GO" id="GO:0016740">
    <property type="term" value="F:transferase activity"/>
    <property type="evidence" value="ECO:0007669"/>
    <property type="project" value="UniProtKB-KW"/>
</dbReference>
<name>A0A0L0F2Q2_9EUKA</name>
<sequence>YNTLAFALPVCCCAVIAIATKMKAHTPTFLNRDQSDEWKGWMQLMFLIYHYTWASAVLPIYVIIRIFVGSYVWLSGYGHFFFFYKKSNFGLNRMAQVSV</sequence>
<comment type="subcellular location">
    <subcellularLocation>
        <location evidence="1">Membrane</location>
        <topology evidence="1">Multi-pass membrane protein</topology>
    </subcellularLocation>
</comment>
<dbReference type="GO" id="GO:0016020">
    <property type="term" value="C:membrane"/>
    <property type="evidence" value="ECO:0007669"/>
    <property type="project" value="UniProtKB-SubCell"/>
</dbReference>
<evidence type="ECO:0000256" key="3">
    <source>
        <dbReference type="ARBA" id="ARBA00022679"/>
    </source>
</evidence>
<dbReference type="EMBL" id="KQ249998">
    <property type="protein sequence ID" value="KNC70896.1"/>
    <property type="molecule type" value="Genomic_DNA"/>
</dbReference>
<protein>
    <recommendedName>
        <fullName evidence="9">Cas1p 10 TM acyl transferase domain-containing protein</fullName>
    </recommendedName>
</protein>
<evidence type="ECO:0000256" key="8">
    <source>
        <dbReference type="SAM" id="Phobius"/>
    </source>
</evidence>
<evidence type="ECO:0000313" key="10">
    <source>
        <dbReference type="EMBL" id="KNC70896.1"/>
    </source>
</evidence>
<dbReference type="AlphaFoldDB" id="A0A0L0F2Q2"/>
<dbReference type="GO" id="GO:0005794">
    <property type="term" value="C:Golgi apparatus"/>
    <property type="evidence" value="ECO:0007669"/>
    <property type="project" value="UniProtKB-ARBA"/>
</dbReference>
<dbReference type="RefSeq" id="XP_014144798.1">
    <property type="nucleotide sequence ID" value="XM_014289323.1"/>
</dbReference>
<evidence type="ECO:0000256" key="2">
    <source>
        <dbReference type="ARBA" id="ARBA00010666"/>
    </source>
</evidence>
<keyword evidence="5 8" id="KW-1133">Transmembrane helix</keyword>
<keyword evidence="7" id="KW-0325">Glycoprotein</keyword>
<dbReference type="eggNOG" id="KOG1699">
    <property type="taxonomic scope" value="Eukaryota"/>
</dbReference>
<reference evidence="10 11" key="1">
    <citation type="submission" date="2011-02" db="EMBL/GenBank/DDBJ databases">
        <title>The Genome Sequence of Sphaeroforma arctica JP610.</title>
        <authorList>
            <consortium name="The Broad Institute Genome Sequencing Platform"/>
            <person name="Russ C."/>
            <person name="Cuomo C."/>
            <person name="Young S.K."/>
            <person name="Zeng Q."/>
            <person name="Gargeya S."/>
            <person name="Alvarado L."/>
            <person name="Berlin A."/>
            <person name="Chapman S.B."/>
            <person name="Chen Z."/>
            <person name="Freedman E."/>
            <person name="Gellesch M."/>
            <person name="Goldberg J."/>
            <person name="Griggs A."/>
            <person name="Gujja S."/>
            <person name="Heilman E."/>
            <person name="Heiman D."/>
            <person name="Howarth C."/>
            <person name="Mehta T."/>
            <person name="Neiman D."/>
            <person name="Pearson M."/>
            <person name="Roberts A."/>
            <person name="Saif S."/>
            <person name="Shea T."/>
            <person name="Shenoy N."/>
            <person name="Sisk P."/>
            <person name="Stolte C."/>
            <person name="Sykes S."/>
            <person name="White J."/>
            <person name="Yandava C."/>
            <person name="Burger G."/>
            <person name="Gray M.W."/>
            <person name="Holland P.W.H."/>
            <person name="King N."/>
            <person name="Lang F.B.F."/>
            <person name="Roger A.J."/>
            <person name="Ruiz-Trillo I."/>
            <person name="Haas B."/>
            <person name="Nusbaum C."/>
            <person name="Birren B."/>
        </authorList>
    </citation>
    <scope>NUCLEOTIDE SEQUENCE [LARGE SCALE GENOMIC DNA]</scope>
    <source>
        <strain evidence="10 11">JP610</strain>
    </source>
</reference>
<dbReference type="GO" id="GO:0005975">
    <property type="term" value="P:carbohydrate metabolic process"/>
    <property type="evidence" value="ECO:0007669"/>
    <property type="project" value="UniProtKB-ARBA"/>
</dbReference>
<feature type="non-terminal residue" evidence="10">
    <location>
        <position position="1"/>
    </location>
</feature>
<feature type="transmembrane region" description="Helical" evidence="8">
    <location>
        <begin position="48"/>
        <end position="74"/>
    </location>
</feature>
<feature type="non-terminal residue" evidence="10">
    <location>
        <position position="99"/>
    </location>
</feature>
<comment type="similarity">
    <text evidence="2">Belongs to the PC-esterase family. CASD1 subfamily.</text>
</comment>
<evidence type="ECO:0000256" key="5">
    <source>
        <dbReference type="ARBA" id="ARBA00022989"/>
    </source>
</evidence>
<dbReference type="Pfam" id="PF07779">
    <property type="entry name" value="Cas1_AcylT"/>
    <property type="match status" value="1"/>
</dbReference>
<evidence type="ECO:0000256" key="4">
    <source>
        <dbReference type="ARBA" id="ARBA00022692"/>
    </source>
</evidence>
<keyword evidence="3" id="KW-0808">Transferase</keyword>
<evidence type="ECO:0000313" key="11">
    <source>
        <dbReference type="Proteomes" id="UP000054560"/>
    </source>
</evidence>
<dbReference type="OrthoDB" id="1733713at2759"/>
<keyword evidence="11" id="KW-1185">Reference proteome</keyword>
<feature type="domain" description="Cas1p 10 TM acyl transferase" evidence="9">
    <location>
        <begin position="1"/>
        <end position="97"/>
    </location>
</feature>
<organism evidence="10 11">
    <name type="scientific">Sphaeroforma arctica JP610</name>
    <dbReference type="NCBI Taxonomy" id="667725"/>
    <lineage>
        <taxon>Eukaryota</taxon>
        <taxon>Ichthyosporea</taxon>
        <taxon>Ichthyophonida</taxon>
        <taxon>Sphaeroforma</taxon>
    </lineage>
</organism>
<dbReference type="PANTHER" id="PTHR13533">
    <property type="entry name" value="N-ACETYLNEURAMINATE 9-O-ACETYLTRANSFERASE"/>
    <property type="match status" value="1"/>
</dbReference>
<evidence type="ECO:0000256" key="7">
    <source>
        <dbReference type="ARBA" id="ARBA00023180"/>
    </source>
</evidence>
<keyword evidence="6 8" id="KW-0472">Membrane</keyword>
<evidence type="ECO:0000256" key="6">
    <source>
        <dbReference type="ARBA" id="ARBA00023136"/>
    </source>
</evidence>
<evidence type="ECO:0000259" key="9">
    <source>
        <dbReference type="Pfam" id="PF07779"/>
    </source>
</evidence>